<dbReference type="InterPro" id="IPR013083">
    <property type="entry name" value="Znf_RING/FYVE/PHD"/>
</dbReference>
<sequence length="109" mass="12520">MNLDVLFIINHYVTGVFLSGKREEVRRKSLSRMEVMESFPDEPKMTFSTTKPNIVKDRVSFALQILESSAFDMDHNCAICSASKPPMPGSEVTDWIQCDSCIRWYHLQS</sequence>
<protein>
    <submittedName>
        <fullName evidence="1">Uncharacterized protein</fullName>
    </submittedName>
</protein>
<dbReference type="Proteomes" id="UP001482620">
    <property type="component" value="Unassembled WGS sequence"/>
</dbReference>
<comment type="caution">
    <text evidence="1">The sequence shown here is derived from an EMBL/GenBank/DDBJ whole genome shotgun (WGS) entry which is preliminary data.</text>
</comment>
<keyword evidence="2" id="KW-1185">Reference proteome</keyword>
<organism evidence="1 2">
    <name type="scientific">Ilyodon furcidens</name>
    <name type="common">goldbreast splitfin</name>
    <dbReference type="NCBI Taxonomy" id="33524"/>
    <lineage>
        <taxon>Eukaryota</taxon>
        <taxon>Metazoa</taxon>
        <taxon>Chordata</taxon>
        <taxon>Craniata</taxon>
        <taxon>Vertebrata</taxon>
        <taxon>Euteleostomi</taxon>
        <taxon>Actinopterygii</taxon>
        <taxon>Neopterygii</taxon>
        <taxon>Teleostei</taxon>
        <taxon>Neoteleostei</taxon>
        <taxon>Acanthomorphata</taxon>
        <taxon>Ovalentaria</taxon>
        <taxon>Atherinomorphae</taxon>
        <taxon>Cyprinodontiformes</taxon>
        <taxon>Goodeidae</taxon>
        <taxon>Ilyodon</taxon>
    </lineage>
</organism>
<dbReference type="EMBL" id="JAHRIQ010034838">
    <property type="protein sequence ID" value="MEQ2231575.1"/>
    <property type="molecule type" value="Genomic_DNA"/>
</dbReference>
<evidence type="ECO:0000313" key="1">
    <source>
        <dbReference type="EMBL" id="MEQ2231575.1"/>
    </source>
</evidence>
<dbReference type="SUPFAM" id="SSF57903">
    <property type="entry name" value="FYVE/PHD zinc finger"/>
    <property type="match status" value="1"/>
</dbReference>
<dbReference type="Gene3D" id="3.30.40.10">
    <property type="entry name" value="Zinc/RING finger domain, C3HC4 (zinc finger)"/>
    <property type="match status" value="1"/>
</dbReference>
<name>A0ABV0TGQ3_9TELE</name>
<dbReference type="InterPro" id="IPR011011">
    <property type="entry name" value="Znf_FYVE_PHD"/>
</dbReference>
<evidence type="ECO:0000313" key="2">
    <source>
        <dbReference type="Proteomes" id="UP001482620"/>
    </source>
</evidence>
<reference evidence="1 2" key="1">
    <citation type="submission" date="2021-06" db="EMBL/GenBank/DDBJ databases">
        <authorList>
            <person name="Palmer J.M."/>
        </authorList>
    </citation>
    <scope>NUCLEOTIDE SEQUENCE [LARGE SCALE GENOMIC DNA]</scope>
    <source>
        <strain evidence="2">if_2019</strain>
        <tissue evidence="1">Muscle</tissue>
    </source>
</reference>
<proteinExistence type="predicted"/>
<gene>
    <name evidence="1" type="ORF">ILYODFUR_001852</name>
</gene>
<accession>A0ABV0TGQ3</accession>
<dbReference type="CDD" id="cd15517">
    <property type="entry name" value="PHD_TCF19_like"/>
    <property type="match status" value="1"/>
</dbReference>